<dbReference type="EMBL" id="QSON01000010">
    <property type="protein sequence ID" value="RGJ00937.1"/>
    <property type="molecule type" value="Genomic_DNA"/>
</dbReference>
<dbReference type="InterPro" id="IPR016181">
    <property type="entry name" value="Acyl_CoA_acyltransferase"/>
</dbReference>
<feature type="domain" description="N-acetyltransferase" evidence="1">
    <location>
        <begin position="113"/>
        <end position="256"/>
    </location>
</feature>
<proteinExistence type="predicted"/>
<dbReference type="PROSITE" id="PS51186">
    <property type="entry name" value="GNAT"/>
    <property type="match status" value="1"/>
</dbReference>
<name>A0A374P541_9FIRM</name>
<organism evidence="2 3">
    <name type="scientific">Hungatella hathewayi</name>
    <dbReference type="NCBI Taxonomy" id="154046"/>
    <lineage>
        <taxon>Bacteria</taxon>
        <taxon>Bacillati</taxon>
        <taxon>Bacillota</taxon>
        <taxon>Clostridia</taxon>
        <taxon>Lachnospirales</taxon>
        <taxon>Lachnospiraceae</taxon>
        <taxon>Hungatella</taxon>
    </lineage>
</organism>
<evidence type="ECO:0000313" key="2">
    <source>
        <dbReference type="EMBL" id="RGJ00937.1"/>
    </source>
</evidence>
<comment type="caution">
    <text evidence="2">The sequence shown here is derived from an EMBL/GenBank/DDBJ whole genome shotgun (WGS) entry which is preliminary data.</text>
</comment>
<evidence type="ECO:0000313" key="3">
    <source>
        <dbReference type="Proteomes" id="UP000263014"/>
    </source>
</evidence>
<dbReference type="GO" id="GO:0016747">
    <property type="term" value="F:acyltransferase activity, transferring groups other than amino-acyl groups"/>
    <property type="evidence" value="ECO:0007669"/>
    <property type="project" value="InterPro"/>
</dbReference>
<dbReference type="AlphaFoldDB" id="A0A374P541"/>
<dbReference type="Proteomes" id="UP000263014">
    <property type="component" value="Unassembled WGS sequence"/>
</dbReference>
<dbReference type="SUPFAM" id="SSF55729">
    <property type="entry name" value="Acyl-CoA N-acyltransferases (Nat)"/>
    <property type="match status" value="1"/>
</dbReference>
<evidence type="ECO:0000259" key="1">
    <source>
        <dbReference type="PROSITE" id="PS51186"/>
    </source>
</evidence>
<dbReference type="CDD" id="cd04301">
    <property type="entry name" value="NAT_SF"/>
    <property type="match status" value="1"/>
</dbReference>
<sequence length="257" mass="28507">MTNKEILEIALEQSAVDCSCSAEDFLQAENRVVLSKPHRNARKYLPLPLECDLVSYGNNIVAQVSERLAGIVSVYIEKYPVEHCFETPNINALNDALAAYNLKVCFMAEYFLPDLTQLKELPCEFETRVLHKGDFSDLYTEEWSNALSSENRGLDVLGVGAYDHGRLIGLAGCSADCEAMYQIGIDVLPAYRRKGIAAALTSKLALEIIALGKVPFYCAAWSNLKSVRNAIKCGFRPAWVELTARNSEFVDNINGLK</sequence>
<reference evidence="2 3" key="1">
    <citation type="submission" date="2018-08" db="EMBL/GenBank/DDBJ databases">
        <title>A genome reference for cultivated species of the human gut microbiota.</title>
        <authorList>
            <person name="Zou Y."/>
            <person name="Xue W."/>
            <person name="Luo G."/>
        </authorList>
    </citation>
    <scope>NUCLEOTIDE SEQUENCE [LARGE SCALE GENOMIC DNA]</scope>
    <source>
        <strain evidence="2 3">TM09-12</strain>
    </source>
</reference>
<dbReference type="Gene3D" id="3.40.630.30">
    <property type="match status" value="1"/>
</dbReference>
<accession>A0A374P541</accession>
<gene>
    <name evidence="2" type="ORF">DXD79_20840</name>
</gene>
<keyword evidence="2" id="KW-0808">Transferase</keyword>
<dbReference type="InterPro" id="IPR027365">
    <property type="entry name" value="GNAT_acetyltra_YdfB-like"/>
</dbReference>
<dbReference type="InterPro" id="IPR000182">
    <property type="entry name" value="GNAT_dom"/>
</dbReference>
<dbReference type="Pfam" id="PF12746">
    <property type="entry name" value="GNAT_acetyltran"/>
    <property type="match status" value="1"/>
</dbReference>
<protein>
    <submittedName>
        <fullName evidence="2">GNAT family N-acetyltransferase</fullName>
    </submittedName>
</protein>
<dbReference type="RefSeq" id="WP_117632267.1">
    <property type="nucleotide sequence ID" value="NZ_QSON01000010.1"/>
</dbReference>